<gene>
    <name evidence="3" type="ORF">SNAT2548_LOCUS6423</name>
</gene>
<dbReference type="EMBL" id="CAJNDS010000426">
    <property type="protein sequence ID" value="CAE7204935.1"/>
    <property type="molecule type" value="Genomic_DNA"/>
</dbReference>
<sequence>MAWWLRVVGVLWLQAAAQSAWQTWGTEVFVEFLQALGCEQCGHVQEEPTLQARFEVSSNIFGCADIDVLLPSIHWLYQAARQQSGGSPPGLLVDGGANVGRATARWIASFGDAFGRRVSRNSTQATCVVCAGADASEAGGGLDAPTVVVVAVEPSASNFELLLKHAEEHSWNEEGFLPLQAALGGAAGRAQLAVDKHFAIDETATLLWKETDQRVKQPVEVITLSRVVAEAQRAFPGLQHASEIYLLKLDIEGLEPAVLRSMASGRPRVKFVSFEYASNVWREKLSQVVEDLFRAQYFCFLITSEQLFPVSGPFWSYRFEIPMWSNLFCGRDGDPDLEALVQLHSGAVGLWPRMPGTYLAGFASRDQHVGGLLEVQHACTDLGAACAGACGLR</sequence>
<proteinExistence type="predicted"/>
<comment type="caution">
    <text evidence="3">The sequence shown here is derived from an EMBL/GenBank/DDBJ whole genome shotgun (WGS) entry which is preliminary data.</text>
</comment>
<dbReference type="PANTHER" id="PTHR34203:SF15">
    <property type="entry name" value="SLL1173 PROTEIN"/>
    <property type="match status" value="1"/>
</dbReference>
<evidence type="ECO:0000259" key="2">
    <source>
        <dbReference type="Pfam" id="PF05050"/>
    </source>
</evidence>
<name>A0A812JF99_9DINO</name>
<accession>A0A812JF99</accession>
<dbReference type="InterPro" id="IPR006342">
    <property type="entry name" value="FkbM_mtfrase"/>
</dbReference>
<dbReference type="Gene3D" id="3.40.50.150">
    <property type="entry name" value="Vaccinia Virus protein VP39"/>
    <property type="match status" value="1"/>
</dbReference>
<organism evidence="3 4">
    <name type="scientific">Symbiodinium natans</name>
    <dbReference type="NCBI Taxonomy" id="878477"/>
    <lineage>
        <taxon>Eukaryota</taxon>
        <taxon>Sar</taxon>
        <taxon>Alveolata</taxon>
        <taxon>Dinophyceae</taxon>
        <taxon>Suessiales</taxon>
        <taxon>Symbiodiniaceae</taxon>
        <taxon>Symbiodinium</taxon>
    </lineage>
</organism>
<dbReference type="PANTHER" id="PTHR34203">
    <property type="entry name" value="METHYLTRANSFERASE, FKBM FAMILY PROTEIN"/>
    <property type="match status" value="1"/>
</dbReference>
<feature type="chain" id="PRO_5032304903" description="Methyltransferase FkbM domain-containing protein" evidence="1">
    <location>
        <begin position="20"/>
        <end position="393"/>
    </location>
</feature>
<feature type="domain" description="Methyltransferase FkbM" evidence="2">
    <location>
        <begin position="148"/>
        <end position="278"/>
    </location>
</feature>
<keyword evidence="1" id="KW-0732">Signal</keyword>
<dbReference type="Proteomes" id="UP000604046">
    <property type="component" value="Unassembled WGS sequence"/>
</dbReference>
<dbReference type="InterPro" id="IPR029063">
    <property type="entry name" value="SAM-dependent_MTases_sf"/>
</dbReference>
<keyword evidence="4" id="KW-1185">Reference proteome</keyword>
<dbReference type="NCBIfam" id="TIGR01444">
    <property type="entry name" value="fkbM_fam"/>
    <property type="match status" value="1"/>
</dbReference>
<evidence type="ECO:0000313" key="3">
    <source>
        <dbReference type="EMBL" id="CAE7204935.1"/>
    </source>
</evidence>
<evidence type="ECO:0000313" key="4">
    <source>
        <dbReference type="Proteomes" id="UP000604046"/>
    </source>
</evidence>
<dbReference type="SUPFAM" id="SSF53335">
    <property type="entry name" value="S-adenosyl-L-methionine-dependent methyltransferases"/>
    <property type="match status" value="1"/>
</dbReference>
<protein>
    <recommendedName>
        <fullName evidence="2">Methyltransferase FkbM domain-containing protein</fullName>
    </recommendedName>
</protein>
<feature type="signal peptide" evidence="1">
    <location>
        <begin position="1"/>
        <end position="19"/>
    </location>
</feature>
<evidence type="ECO:0000256" key="1">
    <source>
        <dbReference type="SAM" id="SignalP"/>
    </source>
</evidence>
<dbReference type="InterPro" id="IPR052514">
    <property type="entry name" value="SAM-dependent_MTase"/>
</dbReference>
<dbReference type="OrthoDB" id="439653at2759"/>
<dbReference type="AlphaFoldDB" id="A0A812JF99"/>
<dbReference type="Pfam" id="PF05050">
    <property type="entry name" value="Methyltransf_21"/>
    <property type="match status" value="1"/>
</dbReference>
<reference evidence="3" key="1">
    <citation type="submission" date="2021-02" db="EMBL/GenBank/DDBJ databases">
        <authorList>
            <person name="Dougan E. K."/>
            <person name="Rhodes N."/>
            <person name="Thang M."/>
            <person name="Chan C."/>
        </authorList>
    </citation>
    <scope>NUCLEOTIDE SEQUENCE</scope>
</reference>